<evidence type="ECO:0000259" key="4">
    <source>
        <dbReference type="PROSITE" id="PS50048"/>
    </source>
</evidence>
<dbReference type="SMART" id="SM00066">
    <property type="entry name" value="GAL4"/>
    <property type="match status" value="1"/>
</dbReference>
<accession>A0A9X0DM78</accession>
<comment type="caution">
    <text evidence="5">The sequence shown here is derived from an EMBL/GenBank/DDBJ whole genome shotgun (WGS) entry which is preliminary data.</text>
</comment>
<proteinExistence type="predicted"/>
<evidence type="ECO:0000256" key="1">
    <source>
        <dbReference type="ARBA" id="ARBA00004123"/>
    </source>
</evidence>
<dbReference type="GO" id="GO:0005634">
    <property type="term" value="C:nucleus"/>
    <property type="evidence" value="ECO:0007669"/>
    <property type="project" value="UniProtKB-SubCell"/>
</dbReference>
<evidence type="ECO:0000256" key="3">
    <source>
        <dbReference type="SAM" id="MobiDB-lite"/>
    </source>
</evidence>
<evidence type="ECO:0000313" key="6">
    <source>
        <dbReference type="Proteomes" id="UP001152300"/>
    </source>
</evidence>
<comment type="subcellular location">
    <subcellularLocation>
        <location evidence="1">Nucleus</location>
    </subcellularLocation>
</comment>
<dbReference type="Pfam" id="PF00172">
    <property type="entry name" value="Zn_clus"/>
    <property type="match status" value="1"/>
</dbReference>
<dbReference type="Proteomes" id="UP001152300">
    <property type="component" value="Unassembled WGS sequence"/>
</dbReference>
<sequence length="281" mass="31742">MQKTDEALRRTARSRTPTACLQCQKRKQKCSREQPCRHCSRRYPPVDCIYTFEGRHKMVPPISPNRLTVPDETPAYFYTEPKSLISRLPSTPSRQGFSNTAQSYAYNQEPEQALGQGNMSCVKTFASTSSESFRSKYPYHSISSSVIPSSGTASYTEPELDTNELDFQQSTQVPMNAPNEMPDYNYMDEPYVEGENWNQASNLDSNTGMDNFQDFNQSYFVPISIQTENSQSFGIHGSPTFHPATVNNGMSSFEAPDLPFSPETPNDQNRGYGATDDYSFY</sequence>
<dbReference type="InterPro" id="IPR036864">
    <property type="entry name" value="Zn2-C6_fun-type_DNA-bd_sf"/>
</dbReference>
<dbReference type="CDD" id="cd00067">
    <property type="entry name" value="GAL4"/>
    <property type="match status" value="1"/>
</dbReference>
<keyword evidence="2" id="KW-0539">Nucleus</keyword>
<protein>
    <recommendedName>
        <fullName evidence="4">Zn(2)-C6 fungal-type domain-containing protein</fullName>
    </recommendedName>
</protein>
<feature type="region of interest" description="Disordered" evidence="3">
    <location>
        <begin position="245"/>
        <end position="281"/>
    </location>
</feature>
<dbReference type="PROSITE" id="PS50048">
    <property type="entry name" value="ZN2_CY6_FUNGAL_2"/>
    <property type="match status" value="1"/>
</dbReference>
<evidence type="ECO:0000313" key="5">
    <source>
        <dbReference type="EMBL" id="KAJ8068299.1"/>
    </source>
</evidence>
<dbReference type="GO" id="GO:0008270">
    <property type="term" value="F:zinc ion binding"/>
    <property type="evidence" value="ECO:0007669"/>
    <property type="project" value="InterPro"/>
</dbReference>
<dbReference type="PANTHER" id="PTHR31001:SF89">
    <property type="entry name" value="ZN(2)-C6 FUNGAL-TYPE DOMAIN-CONTAINING PROTEIN"/>
    <property type="match status" value="1"/>
</dbReference>
<dbReference type="Gene3D" id="4.10.240.10">
    <property type="entry name" value="Zn(2)-C6 fungal-type DNA-binding domain"/>
    <property type="match status" value="1"/>
</dbReference>
<keyword evidence="6" id="KW-1185">Reference proteome</keyword>
<dbReference type="PANTHER" id="PTHR31001">
    <property type="entry name" value="UNCHARACTERIZED TRANSCRIPTIONAL REGULATORY PROTEIN"/>
    <property type="match status" value="1"/>
</dbReference>
<evidence type="ECO:0000256" key="2">
    <source>
        <dbReference type="ARBA" id="ARBA00023242"/>
    </source>
</evidence>
<dbReference type="InterPro" id="IPR001138">
    <property type="entry name" value="Zn2Cys6_DnaBD"/>
</dbReference>
<reference evidence="5" key="1">
    <citation type="submission" date="2022-11" db="EMBL/GenBank/DDBJ databases">
        <title>Genome Resource of Sclerotinia nivalis Strain SnTB1, a Plant Pathogen Isolated from American Ginseng.</title>
        <authorList>
            <person name="Fan S."/>
        </authorList>
    </citation>
    <scope>NUCLEOTIDE SEQUENCE</scope>
    <source>
        <strain evidence="5">SnTB1</strain>
    </source>
</reference>
<dbReference type="InterPro" id="IPR050613">
    <property type="entry name" value="Sec_Metabolite_Reg"/>
</dbReference>
<feature type="domain" description="Zn(2)-C6 fungal-type" evidence="4">
    <location>
        <begin position="19"/>
        <end position="50"/>
    </location>
</feature>
<gene>
    <name evidence="5" type="ORF">OCU04_003862</name>
</gene>
<dbReference type="AlphaFoldDB" id="A0A9X0DM78"/>
<organism evidence="5 6">
    <name type="scientific">Sclerotinia nivalis</name>
    <dbReference type="NCBI Taxonomy" id="352851"/>
    <lineage>
        <taxon>Eukaryota</taxon>
        <taxon>Fungi</taxon>
        <taxon>Dikarya</taxon>
        <taxon>Ascomycota</taxon>
        <taxon>Pezizomycotina</taxon>
        <taxon>Leotiomycetes</taxon>
        <taxon>Helotiales</taxon>
        <taxon>Sclerotiniaceae</taxon>
        <taxon>Sclerotinia</taxon>
    </lineage>
</organism>
<dbReference type="SUPFAM" id="SSF57701">
    <property type="entry name" value="Zn2/Cys6 DNA-binding domain"/>
    <property type="match status" value="1"/>
</dbReference>
<dbReference type="GO" id="GO:0000981">
    <property type="term" value="F:DNA-binding transcription factor activity, RNA polymerase II-specific"/>
    <property type="evidence" value="ECO:0007669"/>
    <property type="project" value="InterPro"/>
</dbReference>
<name>A0A9X0DM78_9HELO</name>
<dbReference type="EMBL" id="JAPEIS010000003">
    <property type="protein sequence ID" value="KAJ8068299.1"/>
    <property type="molecule type" value="Genomic_DNA"/>
</dbReference>
<dbReference type="OrthoDB" id="5344325at2759"/>